<protein>
    <submittedName>
        <fullName evidence="1">Uncharacterized protein</fullName>
    </submittedName>
</protein>
<evidence type="ECO:0000313" key="1">
    <source>
        <dbReference type="EMBL" id="MBB6430392.1"/>
    </source>
</evidence>
<reference evidence="1 2" key="1">
    <citation type="submission" date="2020-08" db="EMBL/GenBank/DDBJ databases">
        <title>Genomic Encyclopedia of Type Strains, Phase IV (KMG-IV): sequencing the most valuable type-strain genomes for metagenomic binning, comparative biology and taxonomic classification.</title>
        <authorList>
            <person name="Goeker M."/>
        </authorList>
    </citation>
    <scope>NUCLEOTIDE SEQUENCE [LARGE SCALE GENOMIC DNA]</scope>
    <source>
        <strain evidence="1 2">DSM 103725</strain>
    </source>
</reference>
<dbReference type="RefSeq" id="WP_184677910.1">
    <property type="nucleotide sequence ID" value="NZ_JACHGY010000001.1"/>
</dbReference>
<sequence length="251" mass="27401">MNITTAKPIEHPASSKAVGWTAVLLAWVCGSMLACSSATPIAEDQTHQPSPPETPREIYPGVILDRVNRHVDVQATVVGREVDWLELLACRPGIRDYESIVAVDAEATQLQTALILLGLEPGQPARAEKDANGELQFFAPHGPELELFFVLEDQPDQPIPANQWVIDQENGQVMPGNRWVFTGSTIIEFKGQNHFMAETNGTVVSLLNFGDELVSRPTTDSQDGGTELWTANTPVIPAVGTKLKLRFQPAE</sequence>
<dbReference type="EMBL" id="JACHGY010000001">
    <property type="protein sequence ID" value="MBB6430392.1"/>
    <property type="molecule type" value="Genomic_DNA"/>
</dbReference>
<keyword evidence="2" id="KW-1185">Reference proteome</keyword>
<dbReference type="NCBIfam" id="NF040466">
    <property type="entry name" value="ydjY_domain"/>
    <property type="match status" value="1"/>
</dbReference>
<organism evidence="1 2">
    <name type="scientific">Algisphaera agarilytica</name>
    <dbReference type="NCBI Taxonomy" id="1385975"/>
    <lineage>
        <taxon>Bacteria</taxon>
        <taxon>Pseudomonadati</taxon>
        <taxon>Planctomycetota</taxon>
        <taxon>Phycisphaerae</taxon>
        <taxon>Phycisphaerales</taxon>
        <taxon>Phycisphaeraceae</taxon>
        <taxon>Algisphaera</taxon>
    </lineage>
</organism>
<dbReference type="Proteomes" id="UP000541810">
    <property type="component" value="Unassembled WGS sequence"/>
</dbReference>
<dbReference type="InterPro" id="IPR047750">
    <property type="entry name" value="YdjY-like"/>
</dbReference>
<accession>A0A7X0H6X9</accession>
<dbReference type="AlphaFoldDB" id="A0A7X0H6X9"/>
<comment type="caution">
    <text evidence="1">The sequence shown here is derived from an EMBL/GenBank/DDBJ whole genome shotgun (WGS) entry which is preliminary data.</text>
</comment>
<gene>
    <name evidence="1" type="ORF">HNQ40_002198</name>
</gene>
<name>A0A7X0H6X9_9BACT</name>
<evidence type="ECO:0000313" key="2">
    <source>
        <dbReference type="Proteomes" id="UP000541810"/>
    </source>
</evidence>
<dbReference type="PROSITE" id="PS51257">
    <property type="entry name" value="PROKAR_LIPOPROTEIN"/>
    <property type="match status" value="1"/>
</dbReference>
<proteinExistence type="predicted"/>